<evidence type="ECO:0000313" key="1">
    <source>
        <dbReference type="EMBL" id="AFS82994.1"/>
    </source>
</evidence>
<dbReference type="EMBL" id="CP003843">
    <property type="protein sequence ID" value="AFS82994.1"/>
    <property type="molecule type" value="Genomic_DNA"/>
</dbReference>
<reference evidence="1 2" key="1">
    <citation type="journal article" date="2012" name="J. Bacteriol.">
        <title>Draft Genome Sequence of an Ammonia-Oxidizing Archaeon, "Candidatus Nitrosopumilus sediminis" AR2, from Svalbard in the Arctic Circle.</title>
        <authorList>
            <person name="Park S.J."/>
            <person name="Kim J.G."/>
            <person name="Jung M.Y."/>
            <person name="Kim S.J."/>
            <person name="Cha I.T."/>
            <person name="Ghai R."/>
            <person name="Martin-Cuadrado A.B."/>
            <person name="Rodriguez-Valera F."/>
            <person name="Rhee S.K."/>
        </authorList>
    </citation>
    <scope>NUCLEOTIDE SEQUENCE [LARGE SCALE GENOMIC DNA]</scope>
    <source>
        <strain evidence="1 2">AR2</strain>
    </source>
</reference>
<keyword evidence="2" id="KW-1185">Reference proteome</keyword>
<evidence type="ECO:0008006" key="3">
    <source>
        <dbReference type="Google" id="ProtNLM"/>
    </source>
</evidence>
<dbReference type="KEGG" id="nir:NSED_05960"/>
<dbReference type="RefSeq" id="WP_014965365.1">
    <property type="nucleotide sequence ID" value="NC_018656.1"/>
</dbReference>
<proteinExistence type="predicted"/>
<dbReference type="AlphaFoldDB" id="K0BC09"/>
<accession>K0BC09</accession>
<dbReference type="Proteomes" id="UP000006100">
    <property type="component" value="Chromosome"/>
</dbReference>
<name>K0BC09_9ARCH</name>
<evidence type="ECO:0000313" key="2">
    <source>
        <dbReference type="Proteomes" id="UP000006100"/>
    </source>
</evidence>
<organism evidence="1 2">
    <name type="scientific">Candidatus Nitrosopumilus sediminis</name>
    <dbReference type="NCBI Taxonomy" id="1229909"/>
    <lineage>
        <taxon>Archaea</taxon>
        <taxon>Nitrososphaerota</taxon>
        <taxon>Nitrososphaeria</taxon>
        <taxon>Nitrosopumilales</taxon>
        <taxon>Nitrosopumilaceae</taxon>
        <taxon>Nitrosopumilus</taxon>
    </lineage>
</organism>
<gene>
    <name evidence="1" type="ORF">NSED_05960</name>
</gene>
<dbReference type="PATRIC" id="fig|1229909.8.peg.1311"/>
<protein>
    <recommendedName>
        <fullName evidence="3">RiboL-PSP-HEPN domain-containing protein</fullName>
    </recommendedName>
</protein>
<dbReference type="GeneID" id="13696987"/>
<dbReference type="HOGENOM" id="CLU_1329405_0_0_2"/>
<dbReference type="STRING" id="1229909.NSED_05960"/>
<sequence>MVDKRRGTFSKRKKNALFNEKLYPRLRIYTEKEVIPILEEIKSRKKNDKVRIALSNHLIVKAVSMFETFLLNQAYRKSKRNRKSRQLFSQIQTNATISDQIISSFSFMNLDDVNTVFSVLLGVDDYLAEIKDESVQYADGYSYEYAHIKYTNPFHKNWDVFLKIFDIRHDIVHNNKQYVFDYSEIRNFVGTINQFLMCSVIVVDQN</sequence>